<dbReference type="InterPro" id="IPR015915">
    <property type="entry name" value="Kelch-typ_b-propeller"/>
</dbReference>
<accession>D3FF71</accession>
<dbReference type="eggNOG" id="COG3055">
    <property type="taxonomic scope" value="Bacteria"/>
</dbReference>
<feature type="region of interest" description="Disordered" evidence="3">
    <location>
        <begin position="461"/>
        <end position="515"/>
    </location>
</feature>
<feature type="signal peptide" evidence="4">
    <location>
        <begin position="1"/>
        <end position="29"/>
    </location>
</feature>
<feature type="compositionally biased region" description="Pro residues" evidence="3">
    <location>
        <begin position="470"/>
        <end position="501"/>
    </location>
</feature>
<evidence type="ECO:0000313" key="6">
    <source>
        <dbReference type="Proteomes" id="UP000008229"/>
    </source>
</evidence>
<evidence type="ECO:0000256" key="1">
    <source>
        <dbReference type="ARBA" id="ARBA00022441"/>
    </source>
</evidence>
<proteinExistence type="predicted"/>
<dbReference type="Gene3D" id="2.60.40.10">
    <property type="entry name" value="Immunoglobulins"/>
    <property type="match status" value="1"/>
</dbReference>
<reference evidence="5 6" key="1">
    <citation type="journal article" date="2010" name="Stand. Genomic Sci.">
        <title>Complete genome sequence of Conexibacter woesei type strain (ID131577).</title>
        <authorList>
            <person name="Pukall R."/>
            <person name="Lapidus A."/>
            <person name="Glavina Del Rio T."/>
            <person name="Copeland A."/>
            <person name="Tice H."/>
            <person name="Cheng J.-F."/>
            <person name="Lucas S."/>
            <person name="Chen F."/>
            <person name="Nolan M."/>
            <person name="Bruce D."/>
            <person name="Goodwin L."/>
            <person name="Pitluck S."/>
            <person name="Mavromatis K."/>
            <person name="Ivanova N."/>
            <person name="Ovchinnikova G."/>
            <person name="Pati A."/>
            <person name="Chen A."/>
            <person name="Palaniappan K."/>
            <person name="Land M."/>
            <person name="Hauser L."/>
            <person name="Chang Y.-J."/>
            <person name="Jeffries C.D."/>
            <person name="Chain P."/>
            <person name="Meincke L."/>
            <person name="Sims D."/>
            <person name="Brettin T."/>
            <person name="Detter J.C."/>
            <person name="Rohde M."/>
            <person name="Goeker M."/>
            <person name="Bristow J."/>
            <person name="Eisen J.A."/>
            <person name="Markowitz V."/>
            <person name="Kyrpides N.C."/>
            <person name="Klenk H.-P."/>
            <person name="Hugenholtz P."/>
        </authorList>
    </citation>
    <scope>NUCLEOTIDE SEQUENCE [LARGE SCALE GENOMIC DNA]</scope>
    <source>
        <strain evidence="6">DSM 14684 / CIP 108061 / JCM 11494 / NBRC 100937 / ID131577</strain>
    </source>
</reference>
<dbReference type="Gene3D" id="2.120.10.80">
    <property type="entry name" value="Kelch-type beta propeller"/>
    <property type="match status" value="2"/>
</dbReference>
<evidence type="ECO:0000313" key="5">
    <source>
        <dbReference type="EMBL" id="ADB51788.1"/>
    </source>
</evidence>
<dbReference type="EMBL" id="CP001854">
    <property type="protein sequence ID" value="ADB51788.1"/>
    <property type="molecule type" value="Genomic_DNA"/>
</dbReference>
<dbReference type="HOGENOM" id="CLU_426238_0_0_11"/>
<name>D3FF71_CONWI</name>
<dbReference type="SUPFAM" id="SSF50965">
    <property type="entry name" value="Galactose oxidase, central domain"/>
    <property type="match status" value="2"/>
</dbReference>
<evidence type="ECO:0000256" key="2">
    <source>
        <dbReference type="ARBA" id="ARBA00022737"/>
    </source>
</evidence>
<dbReference type="KEGG" id="cwo:Cwoe_3370"/>
<dbReference type="PANTHER" id="PTHR24412:SF489">
    <property type="entry name" value="RING FINGER DOMAIN AND KELCH REPEAT-CONTAINING PROTEIN DDB_G0271372"/>
    <property type="match status" value="1"/>
</dbReference>
<dbReference type="Proteomes" id="UP000008229">
    <property type="component" value="Chromosome"/>
</dbReference>
<dbReference type="InterPro" id="IPR006652">
    <property type="entry name" value="Kelch_1"/>
</dbReference>
<dbReference type="RefSeq" id="WP_012934839.1">
    <property type="nucleotide sequence ID" value="NC_013739.1"/>
</dbReference>
<reference evidence="6" key="2">
    <citation type="submission" date="2010-01" db="EMBL/GenBank/DDBJ databases">
        <title>The complete genome of Conexibacter woesei DSM 14684.</title>
        <authorList>
            <consortium name="US DOE Joint Genome Institute (JGI-PGF)"/>
            <person name="Lucas S."/>
            <person name="Copeland A."/>
            <person name="Lapidus A."/>
            <person name="Glavina del Rio T."/>
            <person name="Dalin E."/>
            <person name="Tice H."/>
            <person name="Bruce D."/>
            <person name="Goodwin L."/>
            <person name="Pitluck S."/>
            <person name="Kyrpides N."/>
            <person name="Mavromatis K."/>
            <person name="Ivanova N."/>
            <person name="Mikhailova N."/>
            <person name="Chertkov O."/>
            <person name="Brettin T."/>
            <person name="Detter J.C."/>
            <person name="Han C."/>
            <person name="Larimer F."/>
            <person name="Land M."/>
            <person name="Hauser L."/>
            <person name="Markowitz V."/>
            <person name="Cheng J.-F."/>
            <person name="Hugenholtz P."/>
            <person name="Woyke T."/>
            <person name="Wu D."/>
            <person name="Pukall R."/>
            <person name="Steenblock K."/>
            <person name="Schneider S."/>
            <person name="Klenk H.-P."/>
            <person name="Eisen J.A."/>
        </authorList>
    </citation>
    <scope>NUCLEOTIDE SEQUENCE [LARGE SCALE GENOMIC DNA]</scope>
    <source>
        <strain evidence="6">DSM 14684 / CIP 108061 / JCM 11494 / NBRC 100937 / ID131577</strain>
    </source>
</reference>
<dbReference type="NCBIfam" id="NF012200">
    <property type="entry name" value="choice_anch_D"/>
    <property type="match status" value="1"/>
</dbReference>
<dbReference type="Pfam" id="PF24681">
    <property type="entry name" value="Kelch_KLHDC2_KLHL20_DRC7"/>
    <property type="match status" value="1"/>
</dbReference>
<feature type="compositionally biased region" description="Basic residues" evidence="3">
    <location>
        <begin position="506"/>
        <end position="515"/>
    </location>
</feature>
<keyword evidence="2" id="KW-0677">Repeat</keyword>
<dbReference type="PANTHER" id="PTHR24412">
    <property type="entry name" value="KELCH PROTEIN"/>
    <property type="match status" value="1"/>
</dbReference>
<gene>
    <name evidence="5" type="ordered locus">Cwoe_3370</name>
</gene>
<keyword evidence="1" id="KW-0880">Kelch repeat</keyword>
<dbReference type="STRING" id="469383.Cwoe_3370"/>
<sequence precursor="true">MLTRSPSRTGLVALLAALALAVSAASALAGSGWHPVASMSTVHRAHGAVLLRDGRVLIASGTSSGGAVATAELYDPVNGSWTPAAPPLVPRHYATATRLIDGRVLLVGGAAATGVTTHAELYDPTANTWTATGAMNEPRNGHAAVLLADGRVLVAGGADDTRNASATSEVYDPATGLWTPTAGTMSDSRENLHAALLDDGRVLVAGGYDVNPSTMFRSSADVYDPATNSWSPTGALATSRGQGGTAVLPDGRVLAVGGVNHTGFLASIELYDPVAASWSPGGAIPHAGNVVTATALDDGRVLIQSDGSTETVLFDPATNALSPVAHQSSAPRGLASLTVLEGGRVLMAGGNNLATAELFTPPAERSAALAGGFGDVPVGASAERDVTVENSGRSRLWIDATALAGAAAADYEIVADDCTGAQLLPARRCVVRVRFTPSASSARAAELTFDDNAEQSPAFALDGAGVVPPEGRPSPPEAPRPPAQPTPDLPRQSVPPVPRPAAPRRAAPRRAAPRRAAKPISIERFALVWRCVRPLPSGSARVGLALKLTRQARVRIEVSRAIGTRGRTLCPPRGSGSFDGDLANPLVRARGTTRTAVASSVMQRHVLRLRLRPALYRITVRPYTGPGRLGRPAHRWLRVLAP</sequence>
<dbReference type="InterPro" id="IPR013783">
    <property type="entry name" value="Ig-like_fold"/>
</dbReference>
<keyword evidence="6" id="KW-1185">Reference proteome</keyword>
<protein>
    <submittedName>
        <fullName evidence="5">Kelch repeat-containing protein</fullName>
    </submittedName>
</protein>
<dbReference type="GO" id="GO:0005975">
    <property type="term" value="P:carbohydrate metabolic process"/>
    <property type="evidence" value="ECO:0007669"/>
    <property type="project" value="UniProtKB-ARBA"/>
</dbReference>
<keyword evidence="4" id="KW-0732">Signal</keyword>
<dbReference type="SMART" id="SM00612">
    <property type="entry name" value="Kelch"/>
    <property type="match status" value="5"/>
</dbReference>
<feature type="chain" id="PRO_5003044406" evidence="4">
    <location>
        <begin position="30"/>
        <end position="642"/>
    </location>
</feature>
<dbReference type="OrthoDB" id="251941at2"/>
<dbReference type="AlphaFoldDB" id="D3FF71"/>
<organism evidence="5 6">
    <name type="scientific">Conexibacter woesei (strain DSM 14684 / CCUG 47730 / CIP 108061 / JCM 11494 / NBRC 100937 / ID131577)</name>
    <dbReference type="NCBI Taxonomy" id="469383"/>
    <lineage>
        <taxon>Bacteria</taxon>
        <taxon>Bacillati</taxon>
        <taxon>Actinomycetota</taxon>
        <taxon>Thermoleophilia</taxon>
        <taxon>Solirubrobacterales</taxon>
        <taxon>Conexibacteraceae</taxon>
        <taxon>Conexibacter</taxon>
    </lineage>
</organism>
<dbReference type="InterPro" id="IPR011043">
    <property type="entry name" value="Gal_Oxase/kelch_b-propeller"/>
</dbReference>
<evidence type="ECO:0000256" key="3">
    <source>
        <dbReference type="SAM" id="MobiDB-lite"/>
    </source>
</evidence>
<evidence type="ECO:0000256" key="4">
    <source>
        <dbReference type="SAM" id="SignalP"/>
    </source>
</evidence>